<dbReference type="InterPro" id="IPR035070">
    <property type="entry name" value="Streptogrisin_prodomain"/>
</dbReference>
<protein>
    <submittedName>
        <fullName evidence="10">S1 family peptidase</fullName>
    </submittedName>
</protein>
<proteinExistence type="inferred from homology"/>
<evidence type="ECO:0000256" key="1">
    <source>
        <dbReference type="ARBA" id="ARBA00007664"/>
    </source>
</evidence>
<keyword evidence="2" id="KW-0645">Protease</keyword>
<evidence type="ECO:0000256" key="3">
    <source>
        <dbReference type="ARBA" id="ARBA00022729"/>
    </source>
</evidence>
<evidence type="ECO:0000256" key="6">
    <source>
        <dbReference type="ARBA" id="ARBA00023145"/>
    </source>
</evidence>
<dbReference type="Proteomes" id="UP001582793">
    <property type="component" value="Unassembled WGS sequence"/>
</dbReference>
<dbReference type="PRINTS" id="PR00861">
    <property type="entry name" value="ALYTICPTASE"/>
</dbReference>
<accession>A0ABV5CRV9</accession>
<dbReference type="InterPro" id="IPR037295">
    <property type="entry name" value="Alpha-lytic_protease_prodomain"/>
</dbReference>
<feature type="domain" description="Peptidase S1A alpha-lytic prodomain" evidence="9">
    <location>
        <begin position="120"/>
        <end position="177"/>
    </location>
</feature>
<evidence type="ECO:0000256" key="5">
    <source>
        <dbReference type="ARBA" id="ARBA00022825"/>
    </source>
</evidence>
<comment type="similarity">
    <text evidence="1">Belongs to the peptidase S1 family.</text>
</comment>
<keyword evidence="7" id="KW-1015">Disulfide bond</keyword>
<dbReference type="InterPro" id="IPR043504">
    <property type="entry name" value="Peptidase_S1_PA_chymotrypsin"/>
</dbReference>
<comment type="caution">
    <text evidence="10">The sequence shown here is derived from an EMBL/GenBank/DDBJ whole genome shotgun (WGS) entry which is preliminary data.</text>
</comment>
<evidence type="ECO:0000313" key="10">
    <source>
        <dbReference type="EMBL" id="MFB6394731.1"/>
    </source>
</evidence>
<feature type="signal peptide" evidence="8">
    <location>
        <begin position="1"/>
        <end position="28"/>
    </location>
</feature>
<dbReference type="CDD" id="cd21112">
    <property type="entry name" value="alphaLP-like"/>
    <property type="match status" value="1"/>
</dbReference>
<organism evidence="10 11">
    <name type="scientific">Polymorphospora lycopeni</name>
    <dbReference type="NCBI Taxonomy" id="3140240"/>
    <lineage>
        <taxon>Bacteria</taxon>
        <taxon>Bacillati</taxon>
        <taxon>Actinomycetota</taxon>
        <taxon>Actinomycetes</taxon>
        <taxon>Micromonosporales</taxon>
        <taxon>Micromonosporaceae</taxon>
        <taxon>Polymorphospora</taxon>
    </lineage>
</organism>
<sequence length="378" mass="37780">MPRKIASAAAAGVLAAGFLATLHQPALAAPVDAPAADAVSVEILAAMQRDLGLTAPQAEARLAADAKAARTEQSLRGTLGASYGGTWLAAGNEVVVGVTDAAAAERVRAAGATPRVVAASEAALTAVKDGLDAHGTGAPKSVTGWYVDVTTNTVVVEALPGAAAEAAGFVAASGVKADRVRVDATAQAPQPYYDVRGGDAYYIGGSRCSVGFSVVGGFVTAGHCGRAGQAVSGYNQVAMGTIAGSSFPGNDYGWVRTNSNWTPRGIVNRYNGTNVAVRGSTESAVGASICRSGSTTGWRCGTVQAKNQTVSYPQGQVGGLTRTNACAQGGDSGGSWLSGNQAQGVTSGGSGNCTTGGTTFFQPLREILSVYGLTLVTS</sequence>
<keyword evidence="11" id="KW-1185">Reference proteome</keyword>
<keyword evidence="6" id="KW-0865">Zymogen</keyword>
<reference evidence="10 11" key="1">
    <citation type="submission" date="2024-04" db="EMBL/GenBank/DDBJ databases">
        <title>Polymorphospora sp. isolated from Baiyangdian Lake in Xiong'an New Area.</title>
        <authorList>
            <person name="Zhang X."/>
            <person name="Liu J."/>
        </authorList>
    </citation>
    <scope>NUCLEOTIDE SEQUENCE [LARGE SCALE GENOMIC DNA]</scope>
    <source>
        <strain evidence="10 11">2-325</strain>
    </source>
</reference>
<evidence type="ECO:0000313" key="11">
    <source>
        <dbReference type="Proteomes" id="UP001582793"/>
    </source>
</evidence>
<name>A0ABV5CRV9_9ACTN</name>
<dbReference type="SUPFAM" id="SSF54806">
    <property type="entry name" value="Alpha-lytic protease prodomain"/>
    <property type="match status" value="1"/>
</dbReference>
<dbReference type="Gene3D" id="3.30.300.50">
    <property type="match status" value="2"/>
</dbReference>
<gene>
    <name evidence="10" type="ORF">AAFH96_16690</name>
</gene>
<evidence type="ECO:0000256" key="4">
    <source>
        <dbReference type="ARBA" id="ARBA00022801"/>
    </source>
</evidence>
<dbReference type="EMBL" id="JBCGDC010000043">
    <property type="protein sequence ID" value="MFB6394731.1"/>
    <property type="molecule type" value="Genomic_DNA"/>
</dbReference>
<dbReference type="RefSeq" id="WP_375734787.1">
    <property type="nucleotide sequence ID" value="NZ_JBCGDC010000043.1"/>
</dbReference>
<keyword evidence="5" id="KW-0720">Serine protease</keyword>
<dbReference type="InterPro" id="IPR001316">
    <property type="entry name" value="Pept_S1A_streptogrisin"/>
</dbReference>
<feature type="chain" id="PRO_5045100764" evidence="8">
    <location>
        <begin position="29"/>
        <end position="378"/>
    </location>
</feature>
<evidence type="ECO:0000256" key="7">
    <source>
        <dbReference type="ARBA" id="ARBA00023157"/>
    </source>
</evidence>
<dbReference type="InterPro" id="IPR004236">
    <property type="entry name" value="Pept_S1_alpha_lytic"/>
</dbReference>
<dbReference type="SUPFAM" id="SSF50494">
    <property type="entry name" value="Trypsin-like serine proteases"/>
    <property type="match status" value="1"/>
</dbReference>
<dbReference type="InterPro" id="IPR009003">
    <property type="entry name" value="Peptidase_S1_PA"/>
</dbReference>
<evidence type="ECO:0000256" key="2">
    <source>
        <dbReference type="ARBA" id="ARBA00022670"/>
    </source>
</evidence>
<evidence type="ECO:0000256" key="8">
    <source>
        <dbReference type="SAM" id="SignalP"/>
    </source>
</evidence>
<dbReference type="PIRSF" id="PIRSF001134">
    <property type="entry name" value="Streptogrisin"/>
    <property type="match status" value="1"/>
</dbReference>
<keyword evidence="3 8" id="KW-0732">Signal</keyword>
<dbReference type="Pfam" id="PF02983">
    <property type="entry name" value="Pro_Al_protease"/>
    <property type="match status" value="1"/>
</dbReference>
<keyword evidence="4" id="KW-0378">Hydrolase</keyword>
<dbReference type="Gene3D" id="2.40.10.10">
    <property type="entry name" value="Trypsin-like serine proteases"/>
    <property type="match status" value="2"/>
</dbReference>
<evidence type="ECO:0000259" key="9">
    <source>
        <dbReference type="Pfam" id="PF02983"/>
    </source>
</evidence>